<keyword evidence="2" id="KW-0012">Acyltransferase</keyword>
<comment type="caution">
    <text evidence="4">The sequence shown here is derived from an EMBL/GenBank/DDBJ whole genome shotgun (WGS) entry which is preliminary data.</text>
</comment>
<dbReference type="Gene3D" id="3.40.630.30">
    <property type="match status" value="1"/>
</dbReference>
<dbReference type="Proteomes" id="UP000196655">
    <property type="component" value="Unassembled WGS sequence"/>
</dbReference>
<dbReference type="SUPFAM" id="SSF55729">
    <property type="entry name" value="Acyl-CoA N-acyltransferases (Nat)"/>
    <property type="match status" value="1"/>
</dbReference>
<evidence type="ECO:0000313" key="5">
    <source>
        <dbReference type="Proteomes" id="UP000196655"/>
    </source>
</evidence>
<dbReference type="AlphaFoldDB" id="A0A211ZQJ6"/>
<dbReference type="GO" id="GO:0016747">
    <property type="term" value="F:acyltransferase activity, transferring groups other than amino-acyl groups"/>
    <property type="evidence" value="ECO:0007669"/>
    <property type="project" value="InterPro"/>
</dbReference>
<keyword evidence="5" id="KW-1185">Reference proteome</keyword>
<organism evidence="4 5">
    <name type="scientific">Inquilinus limosus</name>
    <dbReference type="NCBI Taxonomy" id="171674"/>
    <lineage>
        <taxon>Bacteria</taxon>
        <taxon>Pseudomonadati</taxon>
        <taxon>Pseudomonadota</taxon>
        <taxon>Alphaproteobacteria</taxon>
        <taxon>Rhodospirillales</taxon>
        <taxon>Rhodospirillaceae</taxon>
        <taxon>Inquilinus</taxon>
    </lineage>
</organism>
<evidence type="ECO:0000256" key="1">
    <source>
        <dbReference type="ARBA" id="ARBA00022679"/>
    </source>
</evidence>
<name>A0A211ZQJ6_9PROT</name>
<reference evidence="5" key="1">
    <citation type="submission" date="2017-05" db="EMBL/GenBank/DDBJ databases">
        <authorList>
            <person name="Macchi M."/>
            <person name="Festa S."/>
            <person name="Coppotelli B.M."/>
            <person name="Morelli I.S."/>
        </authorList>
    </citation>
    <scope>NUCLEOTIDE SEQUENCE [LARGE SCALE GENOMIC DNA]</scope>
    <source>
        <strain evidence="5">I</strain>
    </source>
</reference>
<evidence type="ECO:0000259" key="3">
    <source>
        <dbReference type="PROSITE" id="PS51186"/>
    </source>
</evidence>
<sequence>MTIRTRTARPEDREPLGALKLRASLAWGDHVEALRAMPEAGQVPAEHLPAIIVAEWDSAIAGFATVLPRDDGGAELEDLFVDPTAWGRGIGRRLVAEAEARAARLGARALHVVAGDRARPFYERCGFRVTGAVTTDLESASALRKDLR</sequence>
<dbReference type="InterPro" id="IPR000182">
    <property type="entry name" value="GNAT_dom"/>
</dbReference>
<protein>
    <recommendedName>
        <fullName evidence="3">N-acetyltransferase domain-containing protein</fullName>
    </recommendedName>
</protein>
<keyword evidence="1" id="KW-0808">Transferase</keyword>
<evidence type="ECO:0000313" key="4">
    <source>
        <dbReference type="EMBL" id="OWJ67519.1"/>
    </source>
</evidence>
<dbReference type="InterPro" id="IPR050832">
    <property type="entry name" value="Bact_Acetyltransf"/>
</dbReference>
<accession>A0A211ZQJ6</accession>
<gene>
    <name evidence="4" type="ORF">BWR60_08930</name>
</gene>
<feature type="domain" description="N-acetyltransferase" evidence="3">
    <location>
        <begin position="3"/>
        <end position="148"/>
    </location>
</feature>
<dbReference type="PANTHER" id="PTHR43877">
    <property type="entry name" value="AMINOALKYLPHOSPHONATE N-ACETYLTRANSFERASE-RELATED-RELATED"/>
    <property type="match status" value="1"/>
</dbReference>
<evidence type="ECO:0000256" key="2">
    <source>
        <dbReference type="ARBA" id="ARBA00023315"/>
    </source>
</evidence>
<dbReference type="EMBL" id="NHON01000012">
    <property type="protein sequence ID" value="OWJ67519.1"/>
    <property type="molecule type" value="Genomic_DNA"/>
</dbReference>
<dbReference type="CDD" id="cd04301">
    <property type="entry name" value="NAT_SF"/>
    <property type="match status" value="1"/>
</dbReference>
<proteinExistence type="predicted"/>
<dbReference type="OrthoDB" id="9797417at2"/>
<dbReference type="STRING" id="1122125.GCA_000423185_00242"/>
<dbReference type="RefSeq" id="WP_088150658.1">
    <property type="nucleotide sequence ID" value="NZ_NHON01000012.1"/>
</dbReference>
<dbReference type="Pfam" id="PF00583">
    <property type="entry name" value="Acetyltransf_1"/>
    <property type="match status" value="1"/>
</dbReference>
<dbReference type="InterPro" id="IPR016181">
    <property type="entry name" value="Acyl_CoA_acyltransferase"/>
</dbReference>
<dbReference type="PROSITE" id="PS51186">
    <property type="entry name" value="GNAT"/>
    <property type="match status" value="1"/>
</dbReference>